<dbReference type="GeneID" id="70289577"/>
<dbReference type="InterPro" id="IPR023753">
    <property type="entry name" value="FAD/NAD-binding_dom"/>
</dbReference>
<keyword evidence="7" id="KW-1185">Reference proteome</keyword>
<evidence type="ECO:0000256" key="3">
    <source>
        <dbReference type="ARBA" id="ARBA00022827"/>
    </source>
</evidence>
<keyword evidence="2" id="KW-0285">Flavoprotein</keyword>
<feature type="domain" description="FAD/NAD(P)-binding" evidence="5">
    <location>
        <begin position="4"/>
        <end position="291"/>
    </location>
</feature>
<sequence>MPKTIVILGAGWAGLPLAHKLLKYTASKTGLKVVLVTPNTHFFWNVAATRGIIPGAIPDEQLFLPIKEAFEQYPSDKFELLLGSAEGMTPQDSTVAIRKEDGTVKHLQYDQLVIATGSRVTSGLPLKPLGAHASTLSAWHDLQQRIQASKSIVIAGAGATGVEVAGELAAKYGSSKQITLVMSESQPLSNQGGTLASVRRVIDADLQKLGVHFAREARVTDVTDSGSHGQTMVRLSNGAELTTDCYLPLHGIKLNTSFVPDDLLDAMGNVSQEPTMKVKGTKNIWAIGDVGSLETKQLTVTDAQIIHLASNLDAVLTGSGSPTPYKPTDKTMLFVSLGTKFATGQIGSWKLFGFMVSWVKGRKLFVDTAEGYVGGKHLRHAAM</sequence>
<evidence type="ECO:0000313" key="7">
    <source>
        <dbReference type="Proteomes" id="UP000887229"/>
    </source>
</evidence>
<evidence type="ECO:0000256" key="4">
    <source>
        <dbReference type="ARBA" id="ARBA00023002"/>
    </source>
</evidence>
<comment type="similarity">
    <text evidence="1">Belongs to the FAD-dependent oxidoreductase family.</text>
</comment>
<dbReference type="PANTHER" id="PTHR43735:SF3">
    <property type="entry name" value="FERROPTOSIS SUPPRESSOR PROTEIN 1"/>
    <property type="match status" value="1"/>
</dbReference>
<evidence type="ECO:0000313" key="6">
    <source>
        <dbReference type="EMBL" id="KAG9251561.1"/>
    </source>
</evidence>
<dbReference type="EMBL" id="MU251267">
    <property type="protein sequence ID" value="KAG9251561.1"/>
    <property type="molecule type" value="Genomic_DNA"/>
</dbReference>
<dbReference type="PANTHER" id="PTHR43735">
    <property type="entry name" value="APOPTOSIS-INDUCING FACTOR 1"/>
    <property type="match status" value="1"/>
</dbReference>
<dbReference type="Proteomes" id="UP000887229">
    <property type="component" value="Unassembled WGS sequence"/>
</dbReference>
<gene>
    <name evidence="6" type="ORF">F5Z01DRAFT_269719</name>
</gene>
<dbReference type="GO" id="GO:0005737">
    <property type="term" value="C:cytoplasm"/>
    <property type="evidence" value="ECO:0007669"/>
    <property type="project" value="TreeGrafter"/>
</dbReference>
<keyword evidence="4" id="KW-0560">Oxidoreductase</keyword>
<dbReference type="InterPro" id="IPR036188">
    <property type="entry name" value="FAD/NAD-bd_sf"/>
</dbReference>
<dbReference type="PRINTS" id="PR00368">
    <property type="entry name" value="FADPNR"/>
</dbReference>
<evidence type="ECO:0000256" key="1">
    <source>
        <dbReference type="ARBA" id="ARBA00006442"/>
    </source>
</evidence>
<dbReference type="Pfam" id="PF07992">
    <property type="entry name" value="Pyr_redox_2"/>
    <property type="match status" value="1"/>
</dbReference>
<dbReference type="SUPFAM" id="SSF51905">
    <property type="entry name" value="FAD/NAD(P)-binding domain"/>
    <property type="match status" value="2"/>
</dbReference>
<evidence type="ECO:0000256" key="2">
    <source>
        <dbReference type="ARBA" id="ARBA00022630"/>
    </source>
</evidence>
<dbReference type="Gene3D" id="3.50.50.100">
    <property type="match status" value="1"/>
</dbReference>
<dbReference type="OrthoDB" id="202203at2759"/>
<name>A0A9P7ZGM4_9HYPO</name>
<dbReference type="RefSeq" id="XP_046115485.1">
    <property type="nucleotide sequence ID" value="XM_046258674.1"/>
</dbReference>
<dbReference type="GO" id="GO:0050660">
    <property type="term" value="F:flavin adenine dinucleotide binding"/>
    <property type="evidence" value="ECO:0007669"/>
    <property type="project" value="TreeGrafter"/>
</dbReference>
<dbReference type="AlphaFoldDB" id="A0A9P7ZGM4"/>
<proteinExistence type="inferred from homology"/>
<organism evidence="6 7">
    <name type="scientific">Emericellopsis atlantica</name>
    <dbReference type="NCBI Taxonomy" id="2614577"/>
    <lineage>
        <taxon>Eukaryota</taxon>
        <taxon>Fungi</taxon>
        <taxon>Dikarya</taxon>
        <taxon>Ascomycota</taxon>
        <taxon>Pezizomycotina</taxon>
        <taxon>Sordariomycetes</taxon>
        <taxon>Hypocreomycetidae</taxon>
        <taxon>Hypocreales</taxon>
        <taxon>Bionectriaceae</taxon>
        <taxon>Emericellopsis</taxon>
    </lineage>
</organism>
<dbReference type="GO" id="GO:0004174">
    <property type="term" value="F:electron-transferring-flavoprotein dehydrogenase activity"/>
    <property type="evidence" value="ECO:0007669"/>
    <property type="project" value="TreeGrafter"/>
</dbReference>
<comment type="caution">
    <text evidence="6">The sequence shown here is derived from an EMBL/GenBank/DDBJ whole genome shotgun (WGS) entry which is preliminary data.</text>
</comment>
<keyword evidence="3" id="KW-0274">FAD</keyword>
<dbReference type="PRINTS" id="PR00469">
    <property type="entry name" value="PNDRDTASEII"/>
</dbReference>
<accession>A0A9P7ZGM4</accession>
<protein>
    <recommendedName>
        <fullName evidence="5">FAD/NAD(P)-binding domain-containing protein</fullName>
    </recommendedName>
</protein>
<reference evidence="6" key="1">
    <citation type="journal article" date="2021" name="IMA Fungus">
        <title>Genomic characterization of three marine fungi, including Emericellopsis atlantica sp. nov. with signatures of a generalist lifestyle and marine biomass degradation.</title>
        <authorList>
            <person name="Hagestad O.C."/>
            <person name="Hou L."/>
            <person name="Andersen J.H."/>
            <person name="Hansen E.H."/>
            <person name="Altermark B."/>
            <person name="Li C."/>
            <person name="Kuhnert E."/>
            <person name="Cox R.J."/>
            <person name="Crous P.W."/>
            <person name="Spatafora J.W."/>
            <person name="Lail K."/>
            <person name="Amirebrahimi M."/>
            <person name="Lipzen A."/>
            <person name="Pangilinan J."/>
            <person name="Andreopoulos W."/>
            <person name="Hayes R.D."/>
            <person name="Ng V."/>
            <person name="Grigoriev I.V."/>
            <person name="Jackson S.A."/>
            <person name="Sutton T.D.S."/>
            <person name="Dobson A.D.W."/>
            <person name="Rama T."/>
        </authorList>
    </citation>
    <scope>NUCLEOTIDE SEQUENCE</scope>
    <source>
        <strain evidence="6">TS7</strain>
    </source>
</reference>
<evidence type="ECO:0000259" key="5">
    <source>
        <dbReference type="Pfam" id="PF07992"/>
    </source>
</evidence>